<dbReference type="Proteomes" id="UP001201812">
    <property type="component" value="Unassembled WGS sequence"/>
</dbReference>
<comment type="similarity">
    <text evidence="1">Belongs to the histidine acid phosphatase family.</text>
</comment>
<dbReference type="InterPro" id="IPR050645">
    <property type="entry name" value="Histidine_acid_phosphatase"/>
</dbReference>
<feature type="signal peptide" evidence="2">
    <location>
        <begin position="1"/>
        <end position="17"/>
    </location>
</feature>
<dbReference type="CDD" id="cd07061">
    <property type="entry name" value="HP_HAP_like"/>
    <property type="match status" value="1"/>
</dbReference>
<comment type="caution">
    <text evidence="3">The sequence shown here is derived from an EMBL/GenBank/DDBJ whole genome shotgun (WGS) entry which is preliminary data.</text>
</comment>
<evidence type="ECO:0000256" key="1">
    <source>
        <dbReference type="ARBA" id="ARBA00005375"/>
    </source>
</evidence>
<dbReference type="GO" id="GO:0016791">
    <property type="term" value="F:phosphatase activity"/>
    <property type="evidence" value="ECO:0007669"/>
    <property type="project" value="TreeGrafter"/>
</dbReference>
<dbReference type="EMBL" id="JAKKPZ010000175">
    <property type="protein sequence ID" value="KAI1699541.1"/>
    <property type="molecule type" value="Genomic_DNA"/>
</dbReference>
<dbReference type="Gene3D" id="3.40.50.1240">
    <property type="entry name" value="Phosphoglycerate mutase-like"/>
    <property type="match status" value="1"/>
</dbReference>
<keyword evidence="4" id="KW-1185">Reference proteome</keyword>
<dbReference type="PANTHER" id="PTHR11567">
    <property type="entry name" value="ACID PHOSPHATASE-RELATED"/>
    <property type="match status" value="1"/>
</dbReference>
<dbReference type="PANTHER" id="PTHR11567:SF210">
    <property type="entry name" value="ACID PHOSPHATASE 5-RELATED"/>
    <property type="match status" value="1"/>
</dbReference>
<proteinExistence type="inferred from homology"/>
<dbReference type="SUPFAM" id="SSF53254">
    <property type="entry name" value="Phosphoglycerate mutase-like"/>
    <property type="match status" value="1"/>
</dbReference>
<reference evidence="3" key="1">
    <citation type="submission" date="2022-01" db="EMBL/GenBank/DDBJ databases">
        <title>Genome Sequence Resource for Two Populations of Ditylenchus destructor, the Migratory Endoparasitic Phytonematode.</title>
        <authorList>
            <person name="Zhang H."/>
            <person name="Lin R."/>
            <person name="Xie B."/>
        </authorList>
    </citation>
    <scope>NUCLEOTIDE SEQUENCE</scope>
    <source>
        <strain evidence="3">BazhouSP</strain>
    </source>
</reference>
<accession>A0AAD4QZ57</accession>
<dbReference type="AlphaFoldDB" id="A0AAD4QZ57"/>
<protein>
    <submittedName>
        <fullName evidence="3">Histidine phosphatase superfamily (Branch 2) domain-containing protein</fullName>
    </submittedName>
</protein>
<dbReference type="InterPro" id="IPR000560">
    <property type="entry name" value="His_Pase_clade-2"/>
</dbReference>
<evidence type="ECO:0000256" key="2">
    <source>
        <dbReference type="SAM" id="SignalP"/>
    </source>
</evidence>
<dbReference type="Pfam" id="PF00328">
    <property type="entry name" value="His_Phos_2"/>
    <property type="match status" value="1"/>
</dbReference>
<organism evidence="3 4">
    <name type="scientific">Ditylenchus destructor</name>
    <dbReference type="NCBI Taxonomy" id="166010"/>
    <lineage>
        <taxon>Eukaryota</taxon>
        <taxon>Metazoa</taxon>
        <taxon>Ecdysozoa</taxon>
        <taxon>Nematoda</taxon>
        <taxon>Chromadorea</taxon>
        <taxon>Rhabditida</taxon>
        <taxon>Tylenchina</taxon>
        <taxon>Tylenchomorpha</taxon>
        <taxon>Sphaerularioidea</taxon>
        <taxon>Anguinidae</taxon>
        <taxon>Anguininae</taxon>
        <taxon>Ditylenchus</taxon>
    </lineage>
</organism>
<evidence type="ECO:0000313" key="4">
    <source>
        <dbReference type="Proteomes" id="UP001201812"/>
    </source>
</evidence>
<sequence length="394" mass="45598">MYSTVLLLLLFSKLVETNSTLSNIDAKSGFVTPRKSVEPVRVGGRRLKYVHAIWKHGDRAPKQLSYPDDKYDMTYWPRGWGQITNLGMKQMRDLGHYFRTTYADHFISSEYDRDEVRVKSSSDSRALTAAQAFLYGLFPPIEDHEFFDHTLNWQPIPVHSFGTEESDVMLRPTGFLCPAYENIKDKVITAVEIDLLTKYADLVEFLRPIIYPGMENPPKLRLRDITRLVDIQREIVHNLTQPSWVRKRWPQYARKSTLDIVFEMRLVERNAESSNPSLSYLAGGLLLGDWLRKLQSIGRRETVRPSKMMLYSAHDATLVSLLYLLQANWDGYKLLFRRAGLNEKLILKGCIRSCPLDKFLNLLRASAIYNTESLSKVTHCNAEHCVYVYFKSTE</sequence>
<dbReference type="InterPro" id="IPR029033">
    <property type="entry name" value="His_PPase_superfam"/>
</dbReference>
<evidence type="ECO:0000313" key="3">
    <source>
        <dbReference type="EMBL" id="KAI1699541.1"/>
    </source>
</evidence>
<keyword evidence="2" id="KW-0732">Signal</keyword>
<feature type="chain" id="PRO_5042162286" evidence="2">
    <location>
        <begin position="18"/>
        <end position="394"/>
    </location>
</feature>
<gene>
    <name evidence="3" type="ORF">DdX_17245</name>
</gene>
<name>A0AAD4QZ57_9BILA</name>